<evidence type="ECO:0000313" key="2">
    <source>
        <dbReference type="Proteomes" id="UP000663942"/>
    </source>
</evidence>
<sequence length="90" mass="9748">MTPDELTAAIDAMAAAAGDNPDLLPGLIEANSTDWCETLYQIERTAKTLDKGIRHRGVKVVVSSLFETKVLTRAEAGDRGSPYRDLTSKI</sequence>
<reference evidence="1 2" key="1">
    <citation type="submission" date="2020-09" db="EMBL/GenBank/DDBJ databases">
        <title>Brevundimonas sp. LVF1 isolated from an oligotrophic pond in Goettingen, Germany.</title>
        <authorList>
            <person name="Friedrich I."/>
            <person name="Klassen A."/>
            <person name="Neubauer H."/>
            <person name="Schneider D."/>
            <person name="Hertel R."/>
            <person name="Daniel R."/>
        </authorList>
    </citation>
    <scope>NUCLEOTIDE SEQUENCE [LARGE SCALE GENOMIC DNA]</scope>
    <source>
        <strain evidence="1 2">LVF1</strain>
    </source>
</reference>
<accession>A0ABX7SNN9</accession>
<dbReference type="EMBL" id="CP062006">
    <property type="protein sequence ID" value="QTC88006.1"/>
    <property type="molecule type" value="Genomic_DNA"/>
</dbReference>
<protein>
    <submittedName>
        <fullName evidence="1">Uncharacterized protein</fullName>
    </submittedName>
</protein>
<dbReference type="Proteomes" id="UP000663942">
    <property type="component" value="Chromosome"/>
</dbReference>
<organism evidence="1 2">
    <name type="scientific">Brevundimonas pondensis</name>
    <dbReference type="NCBI Taxonomy" id="2774189"/>
    <lineage>
        <taxon>Bacteria</taxon>
        <taxon>Pseudomonadati</taxon>
        <taxon>Pseudomonadota</taxon>
        <taxon>Alphaproteobacteria</taxon>
        <taxon>Caulobacterales</taxon>
        <taxon>Caulobacteraceae</taxon>
        <taxon>Brevundimonas</taxon>
    </lineage>
</organism>
<dbReference type="RefSeq" id="WP_207824903.1">
    <property type="nucleotide sequence ID" value="NZ_CP062006.1"/>
</dbReference>
<gene>
    <name evidence="1" type="ORF">IFE19_00940</name>
</gene>
<evidence type="ECO:0000313" key="1">
    <source>
        <dbReference type="EMBL" id="QTC88006.1"/>
    </source>
</evidence>
<proteinExistence type="predicted"/>
<keyword evidence="2" id="KW-1185">Reference proteome</keyword>
<name>A0ABX7SNN9_9CAUL</name>